<evidence type="ECO:0000256" key="2">
    <source>
        <dbReference type="ARBA" id="ARBA00022448"/>
    </source>
</evidence>
<feature type="chain" id="PRO_5030843316" description="ABC transporter domain-containing protein" evidence="10">
    <location>
        <begin position="29"/>
        <end position="723"/>
    </location>
</feature>
<feature type="region of interest" description="Disordered" evidence="8">
    <location>
        <begin position="650"/>
        <end position="723"/>
    </location>
</feature>
<dbReference type="InterPro" id="IPR017871">
    <property type="entry name" value="ABC_transporter-like_CS"/>
</dbReference>
<dbReference type="PANTHER" id="PTHR48041:SF41">
    <property type="entry name" value="ABC TRANSPORTER G FAMILY"/>
    <property type="match status" value="1"/>
</dbReference>
<dbReference type="InterPro" id="IPR013525">
    <property type="entry name" value="ABC2_TM"/>
</dbReference>
<dbReference type="SUPFAM" id="SSF52540">
    <property type="entry name" value="P-loop containing nucleoside triphosphate hydrolases"/>
    <property type="match status" value="1"/>
</dbReference>
<dbReference type="InterPro" id="IPR050352">
    <property type="entry name" value="ABCG_transporters"/>
</dbReference>
<dbReference type="Pfam" id="PF00005">
    <property type="entry name" value="ABC_tran"/>
    <property type="match status" value="1"/>
</dbReference>
<feature type="transmembrane region" description="Helical" evidence="9">
    <location>
        <begin position="525"/>
        <end position="543"/>
    </location>
</feature>
<evidence type="ECO:0000256" key="8">
    <source>
        <dbReference type="SAM" id="MobiDB-lite"/>
    </source>
</evidence>
<keyword evidence="4" id="KW-0547">Nucleotide-binding</keyword>
<gene>
    <name evidence="12" type="ORF">VBRA1451_LOCUS27420</name>
</gene>
<keyword evidence="6 9" id="KW-1133">Transmembrane helix</keyword>
<dbReference type="PANTHER" id="PTHR48041">
    <property type="entry name" value="ABC TRANSPORTER G FAMILY MEMBER 28"/>
    <property type="match status" value="1"/>
</dbReference>
<keyword evidence="2" id="KW-0813">Transport</keyword>
<feature type="region of interest" description="Disordered" evidence="8">
    <location>
        <begin position="329"/>
        <end position="355"/>
    </location>
</feature>
<dbReference type="Pfam" id="PF01061">
    <property type="entry name" value="ABC2_membrane"/>
    <property type="match status" value="1"/>
</dbReference>
<evidence type="ECO:0000256" key="10">
    <source>
        <dbReference type="SAM" id="SignalP"/>
    </source>
</evidence>
<feature type="transmembrane region" description="Helical" evidence="9">
    <location>
        <begin position="384"/>
        <end position="404"/>
    </location>
</feature>
<dbReference type="InterPro" id="IPR003439">
    <property type="entry name" value="ABC_transporter-like_ATP-bd"/>
</dbReference>
<dbReference type="GO" id="GO:0016887">
    <property type="term" value="F:ATP hydrolysis activity"/>
    <property type="evidence" value="ECO:0007669"/>
    <property type="project" value="InterPro"/>
</dbReference>
<dbReference type="SMART" id="SM00382">
    <property type="entry name" value="AAA"/>
    <property type="match status" value="1"/>
</dbReference>
<evidence type="ECO:0000256" key="1">
    <source>
        <dbReference type="ARBA" id="ARBA00004141"/>
    </source>
</evidence>
<sequence>MRRRRPPRALQMKAVLLLAASLVPGGDTSDLQWRSLHVQVSSPHAPPTTILDDVSGRAEKGRLLAILGPSGSGKTTLLNCLAGQLRKGSPGQRFELTGEITSDGKALDDLRDKEKPAYVKQEDLFFPFLTARETLRLMARLRLPRNLDTPAKNAAAENVLRELGLSKCAETVVGDVNGPGLSGGERKRLNLACELIGGGELILADEPSSGLDSFQALQVMEVLHRLCRDLNKTVVASIHQPRSSIWSLFDDVLVLSEGQVLFHGPAERALPYFKEQGFPCPAQYNPAEFLIDLAAIDRTSKDKEQTCKERIDKLAKAWRTSPPAYAALPREQSSPLVRRRGRGEGRRKTPASSNLVPKCSVPEQFALLLSRAWRQTVRDSLANLLRATISVALAVLFGLIFGRLGKGQKAIEDRMALLMHSVINTGMIAMVKALNVFARERHVVQHERSKSSYGAAPYLLSKILSELPVELTFPLLFGSILHVIVGLNAEPVSKLYGFLGVLGLHTLASSSFGMMLSSIAPTTETALAIGPALMVVFILLGGIQQNHQMPSWLKPLEQVSLVKWAFQALAINEFTGLRFIPEVSRRMGVIPQPPAINGEMVLERMDLADWPLRKPILVQSSLTMANYLITYLALLLSKPQFVAIGAPQDNNVPSSSESNANSADSEEGPVKGGAAGSGLAFHTKGGWRNGKKVRLRGPSSHHTHPYPHAMQTNRGKAAGRPKA</sequence>
<keyword evidence="3 9" id="KW-0812">Transmembrane</keyword>
<evidence type="ECO:0000256" key="5">
    <source>
        <dbReference type="ARBA" id="ARBA00022840"/>
    </source>
</evidence>
<keyword evidence="10" id="KW-0732">Signal</keyword>
<dbReference type="Pfam" id="PF19055">
    <property type="entry name" value="ABC2_membrane_7"/>
    <property type="match status" value="1"/>
</dbReference>
<dbReference type="InterPro" id="IPR027417">
    <property type="entry name" value="P-loop_NTPase"/>
</dbReference>
<name>A0A7S1KFV9_9ALVE</name>
<feature type="transmembrane region" description="Helical" evidence="9">
    <location>
        <begin position="496"/>
        <end position="519"/>
    </location>
</feature>
<feature type="signal peptide" evidence="10">
    <location>
        <begin position="1"/>
        <end position="28"/>
    </location>
</feature>
<evidence type="ECO:0000256" key="7">
    <source>
        <dbReference type="ARBA" id="ARBA00023136"/>
    </source>
</evidence>
<dbReference type="Gene3D" id="3.40.50.300">
    <property type="entry name" value="P-loop containing nucleotide triphosphate hydrolases"/>
    <property type="match status" value="1"/>
</dbReference>
<dbReference type="AlphaFoldDB" id="A0A7S1KFV9"/>
<comment type="subcellular location">
    <subcellularLocation>
        <location evidence="1">Membrane</location>
        <topology evidence="1">Multi-pass membrane protein</topology>
    </subcellularLocation>
</comment>
<evidence type="ECO:0000259" key="11">
    <source>
        <dbReference type="PROSITE" id="PS50893"/>
    </source>
</evidence>
<feature type="transmembrane region" description="Helical" evidence="9">
    <location>
        <begin position="416"/>
        <end position="438"/>
    </location>
</feature>
<feature type="compositionally biased region" description="Basic residues" evidence="8">
    <location>
        <begin position="689"/>
        <end position="705"/>
    </location>
</feature>
<protein>
    <recommendedName>
        <fullName evidence="11">ABC transporter domain-containing protein</fullName>
    </recommendedName>
</protein>
<evidence type="ECO:0000256" key="6">
    <source>
        <dbReference type="ARBA" id="ARBA00022989"/>
    </source>
</evidence>
<dbReference type="GO" id="GO:0005524">
    <property type="term" value="F:ATP binding"/>
    <property type="evidence" value="ECO:0007669"/>
    <property type="project" value="UniProtKB-KW"/>
</dbReference>
<evidence type="ECO:0000313" key="12">
    <source>
        <dbReference type="EMBL" id="CAD9072337.1"/>
    </source>
</evidence>
<evidence type="ECO:0000256" key="3">
    <source>
        <dbReference type="ARBA" id="ARBA00022692"/>
    </source>
</evidence>
<proteinExistence type="predicted"/>
<keyword evidence="7 9" id="KW-0472">Membrane</keyword>
<accession>A0A7S1KFV9</accession>
<dbReference type="EMBL" id="HBGB01046661">
    <property type="protein sequence ID" value="CAD9072337.1"/>
    <property type="molecule type" value="Transcribed_RNA"/>
</dbReference>
<dbReference type="InterPro" id="IPR043926">
    <property type="entry name" value="ABCG_dom"/>
</dbReference>
<dbReference type="InterPro" id="IPR003593">
    <property type="entry name" value="AAA+_ATPase"/>
</dbReference>
<organism evidence="12">
    <name type="scientific">Vitrella brassicaformis</name>
    <dbReference type="NCBI Taxonomy" id="1169539"/>
    <lineage>
        <taxon>Eukaryota</taxon>
        <taxon>Sar</taxon>
        <taxon>Alveolata</taxon>
        <taxon>Colpodellida</taxon>
        <taxon>Vitrellaceae</taxon>
        <taxon>Vitrella</taxon>
    </lineage>
</organism>
<evidence type="ECO:0000256" key="9">
    <source>
        <dbReference type="SAM" id="Phobius"/>
    </source>
</evidence>
<feature type="compositionally biased region" description="Low complexity" evidence="8">
    <location>
        <begin position="654"/>
        <end position="663"/>
    </location>
</feature>
<feature type="domain" description="ABC transporter" evidence="11">
    <location>
        <begin position="31"/>
        <end position="282"/>
    </location>
</feature>
<keyword evidence="5" id="KW-0067">ATP-binding</keyword>
<dbReference type="PROSITE" id="PS50893">
    <property type="entry name" value="ABC_TRANSPORTER_2"/>
    <property type="match status" value="1"/>
</dbReference>
<dbReference type="GO" id="GO:0016020">
    <property type="term" value="C:membrane"/>
    <property type="evidence" value="ECO:0007669"/>
    <property type="project" value="UniProtKB-SubCell"/>
</dbReference>
<reference evidence="12" key="1">
    <citation type="submission" date="2021-01" db="EMBL/GenBank/DDBJ databases">
        <authorList>
            <person name="Corre E."/>
            <person name="Pelletier E."/>
            <person name="Niang G."/>
            <person name="Scheremetjew M."/>
            <person name="Finn R."/>
            <person name="Kale V."/>
            <person name="Holt S."/>
            <person name="Cochrane G."/>
            <person name="Meng A."/>
            <person name="Brown T."/>
            <person name="Cohen L."/>
        </authorList>
    </citation>
    <scope>NUCLEOTIDE SEQUENCE</scope>
    <source>
        <strain evidence="12">CCMP3346</strain>
    </source>
</reference>
<dbReference type="GO" id="GO:0140359">
    <property type="term" value="F:ABC-type transporter activity"/>
    <property type="evidence" value="ECO:0007669"/>
    <property type="project" value="InterPro"/>
</dbReference>
<evidence type="ECO:0000256" key="4">
    <source>
        <dbReference type="ARBA" id="ARBA00022741"/>
    </source>
</evidence>
<dbReference type="PROSITE" id="PS00211">
    <property type="entry name" value="ABC_TRANSPORTER_1"/>
    <property type="match status" value="1"/>
</dbReference>